<reference evidence="5 6" key="1">
    <citation type="submission" date="2014-03" db="EMBL/GenBank/DDBJ databases">
        <title>Genomics of Bifidobacteria.</title>
        <authorList>
            <person name="Ventura M."/>
            <person name="Milani C."/>
            <person name="Lugli G.A."/>
        </authorList>
    </citation>
    <scope>NUCLEOTIDE SEQUENCE [LARGE SCALE GENOMIC DNA]</scope>
    <source>
        <strain evidence="5 6">LMG 11591</strain>
    </source>
</reference>
<dbReference type="InterPro" id="IPR036390">
    <property type="entry name" value="WH_DNA-bd_sf"/>
</dbReference>
<dbReference type="EMBL" id="JGZB01000001">
    <property type="protein sequence ID" value="KFI69541.1"/>
    <property type="molecule type" value="Genomic_DNA"/>
</dbReference>
<dbReference type="GO" id="GO:0005829">
    <property type="term" value="C:cytosol"/>
    <property type="evidence" value="ECO:0007669"/>
    <property type="project" value="TreeGrafter"/>
</dbReference>
<dbReference type="RefSeq" id="WP_022859784.1">
    <property type="nucleotide sequence ID" value="NZ_JGZB01000001.1"/>
</dbReference>
<organism evidence="5 6">
    <name type="scientific">Bifidobacterium magnum</name>
    <dbReference type="NCBI Taxonomy" id="1692"/>
    <lineage>
        <taxon>Bacteria</taxon>
        <taxon>Bacillati</taxon>
        <taxon>Actinomycetota</taxon>
        <taxon>Actinomycetes</taxon>
        <taxon>Bifidobacteriales</taxon>
        <taxon>Bifidobacteriaceae</taxon>
        <taxon>Bifidobacterium</taxon>
    </lineage>
</organism>
<evidence type="ECO:0000256" key="2">
    <source>
        <dbReference type="ARBA" id="ARBA00023125"/>
    </source>
</evidence>
<dbReference type="PRINTS" id="PR00033">
    <property type="entry name" value="HTHASNC"/>
</dbReference>
<keyword evidence="6" id="KW-1185">Reference proteome</keyword>
<evidence type="ECO:0000256" key="1">
    <source>
        <dbReference type="ARBA" id="ARBA00023015"/>
    </source>
</evidence>
<dbReference type="Pfam" id="PF01037">
    <property type="entry name" value="AsnC_trans_reg"/>
    <property type="match status" value="1"/>
</dbReference>
<dbReference type="Gene3D" id="1.10.10.10">
    <property type="entry name" value="Winged helix-like DNA-binding domain superfamily/Winged helix DNA-binding domain"/>
    <property type="match status" value="1"/>
</dbReference>
<protein>
    <submittedName>
        <fullName evidence="5">AsnC-type transcriptional regulator</fullName>
    </submittedName>
</protein>
<dbReference type="InterPro" id="IPR019887">
    <property type="entry name" value="Tscrpt_reg_AsnC/Lrp_C"/>
</dbReference>
<dbReference type="eggNOG" id="COG1522">
    <property type="taxonomic scope" value="Bacteria"/>
</dbReference>
<dbReference type="PANTHER" id="PTHR30154:SF53">
    <property type="entry name" value="HTH-TYPE TRANSCRIPTIONAL REGULATOR LRPC"/>
    <property type="match status" value="1"/>
</dbReference>
<evidence type="ECO:0000259" key="4">
    <source>
        <dbReference type="PROSITE" id="PS50956"/>
    </source>
</evidence>
<dbReference type="SUPFAM" id="SSF54909">
    <property type="entry name" value="Dimeric alpha+beta barrel"/>
    <property type="match status" value="1"/>
</dbReference>
<dbReference type="SUPFAM" id="SSF46785">
    <property type="entry name" value="Winged helix' DNA-binding domain"/>
    <property type="match status" value="1"/>
</dbReference>
<dbReference type="InterPro" id="IPR000485">
    <property type="entry name" value="AsnC-type_HTH_dom"/>
</dbReference>
<dbReference type="GO" id="GO:0043565">
    <property type="term" value="F:sequence-specific DNA binding"/>
    <property type="evidence" value="ECO:0007669"/>
    <property type="project" value="InterPro"/>
</dbReference>
<evidence type="ECO:0000313" key="5">
    <source>
        <dbReference type="EMBL" id="KFI69541.1"/>
    </source>
</evidence>
<accession>A0A087BEU1</accession>
<dbReference type="Pfam" id="PF13412">
    <property type="entry name" value="HTH_24"/>
    <property type="match status" value="1"/>
</dbReference>
<dbReference type="CDD" id="cd00090">
    <property type="entry name" value="HTH_ARSR"/>
    <property type="match status" value="1"/>
</dbReference>
<dbReference type="AlphaFoldDB" id="A0A087BEU1"/>
<evidence type="ECO:0000313" key="6">
    <source>
        <dbReference type="Proteomes" id="UP000029052"/>
    </source>
</evidence>
<keyword evidence="2" id="KW-0238">DNA-binding</keyword>
<dbReference type="Proteomes" id="UP000029052">
    <property type="component" value="Unassembled WGS sequence"/>
</dbReference>
<dbReference type="PROSITE" id="PS50956">
    <property type="entry name" value="HTH_ASNC_2"/>
    <property type="match status" value="1"/>
</dbReference>
<proteinExistence type="predicted"/>
<keyword evidence="3" id="KW-0804">Transcription</keyword>
<comment type="caution">
    <text evidence="5">The sequence shown here is derived from an EMBL/GenBank/DDBJ whole genome shotgun (WGS) entry which is preliminary data.</text>
</comment>
<name>A0A087BEU1_9BIFI</name>
<dbReference type="InterPro" id="IPR011991">
    <property type="entry name" value="ArsR-like_HTH"/>
</dbReference>
<dbReference type="InterPro" id="IPR011008">
    <property type="entry name" value="Dimeric_a/b-barrel"/>
</dbReference>
<evidence type="ECO:0000256" key="3">
    <source>
        <dbReference type="ARBA" id="ARBA00023163"/>
    </source>
</evidence>
<dbReference type="InterPro" id="IPR019888">
    <property type="entry name" value="Tscrpt_reg_AsnC-like"/>
</dbReference>
<dbReference type="Gene3D" id="3.30.70.920">
    <property type="match status" value="1"/>
</dbReference>
<dbReference type="GO" id="GO:0043200">
    <property type="term" value="P:response to amino acid"/>
    <property type="evidence" value="ECO:0007669"/>
    <property type="project" value="TreeGrafter"/>
</dbReference>
<feature type="domain" description="HTH asnC-type" evidence="4">
    <location>
        <begin position="15"/>
        <end position="76"/>
    </location>
</feature>
<dbReference type="InterPro" id="IPR036388">
    <property type="entry name" value="WH-like_DNA-bd_sf"/>
</dbReference>
<keyword evidence="1" id="KW-0805">Transcription regulation</keyword>
<dbReference type="SMART" id="SM00344">
    <property type="entry name" value="HTH_ASNC"/>
    <property type="match status" value="1"/>
</dbReference>
<dbReference type="PANTHER" id="PTHR30154">
    <property type="entry name" value="LEUCINE-RESPONSIVE REGULATORY PROTEIN"/>
    <property type="match status" value="1"/>
</dbReference>
<dbReference type="STRING" id="1692.BMAGN_1258"/>
<sequence length="155" mass="17065">MELASEESYAGSVVLDEKDELILDLLERNGRATLSQMSQATSLSVSAVQSRVQKLERRGIIEGYRAIINHEKRGEAVTAFVSVTPLNYAEESTIPERLKDIPGILSCDSISGAPSFMLTVRVATPGRLESLLNLIHKTVPVSTETTVVLRRYFSK</sequence>
<gene>
    <name evidence="5" type="ORF">BMAGN_1258</name>
</gene>